<protein>
    <recommendedName>
        <fullName evidence="2">Proline--tRNA ligase</fullName>
        <ecNumber evidence="1">6.1.1.15</ecNumber>
    </recommendedName>
    <alternativeName>
        <fullName evidence="8">Prolyl-tRNA synthetase</fullName>
    </alternativeName>
</protein>
<dbReference type="Pfam" id="PF00587">
    <property type="entry name" value="tRNA-synt_2b"/>
    <property type="match status" value="1"/>
</dbReference>
<dbReference type="PROSITE" id="PS50862">
    <property type="entry name" value="AA_TRNA_LIGASE_II"/>
    <property type="match status" value="1"/>
</dbReference>
<dbReference type="InterPro" id="IPR036621">
    <property type="entry name" value="Anticodon-bd_dom_sf"/>
</dbReference>
<sequence length="419" mass="47274">MFQSQLFSKTAKNFPEGEQAKNAQLLIKGGFIDKSSAGVYSLLPLGLKVLNKINRIIREEMAALGAEELLMPSLIHKKYWEQSSRWNTDIIYKTSEHLTSNVEHLTYGLGWTHEEVISAVAKRFVNSYRDLPKAVYQIQTKFRAEPRAQAGLLRGREFLMKDLYSFHADEKDLNGYYQKVIGAYKKIFSRLCLKTWLTEAGGGVFTKEFTHEFQVLNPAGEDTVLYCGKCQWAQNKEISKLGHGNKCPSCKKGNIEMGRGIEVANVFKLGEKFSRDFNIYYTDRSGERKLALMGSYGIGPTRLMGTLVEECNDERGIVWPDSAAPFKIHLVALGDSAALKKEADKAYENLIGHFGESEVLYDERTASAGEKLNDADLLGIPWRAVVSEKTMAVKKIELKGRAEKNSKMVNEKQFLKLLK</sequence>
<dbReference type="Gene3D" id="3.40.50.800">
    <property type="entry name" value="Anticodon-binding domain"/>
    <property type="match status" value="1"/>
</dbReference>
<dbReference type="Gene3D" id="3.30.930.10">
    <property type="entry name" value="Bira Bifunctional Protein, Domain 2"/>
    <property type="match status" value="1"/>
</dbReference>
<evidence type="ECO:0000256" key="8">
    <source>
        <dbReference type="ARBA" id="ARBA00029731"/>
    </source>
</evidence>
<keyword evidence="4" id="KW-0547">Nucleotide-binding</keyword>
<evidence type="ECO:0000256" key="3">
    <source>
        <dbReference type="ARBA" id="ARBA00022598"/>
    </source>
</evidence>
<dbReference type="InterPro" id="IPR004154">
    <property type="entry name" value="Anticodon-bd"/>
</dbReference>
<evidence type="ECO:0000256" key="4">
    <source>
        <dbReference type="ARBA" id="ARBA00022741"/>
    </source>
</evidence>
<dbReference type="PANTHER" id="PTHR42753:SF2">
    <property type="entry name" value="PROLINE--TRNA LIGASE"/>
    <property type="match status" value="1"/>
</dbReference>
<evidence type="ECO:0000256" key="9">
    <source>
        <dbReference type="ARBA" id="ARBA00047671"/>
    </source>
</evidence>
<dbReference type="InterPro" id="IPR045864">
    <property type="entry name" value="aa-tRNA-synth_II/BPL/LPL"/>
</dbReference>
<organism evidence="11 12">
    <name type="scientific">Candidatus Yanofskybacteria bacterium RIFCSPHIGHO2_02_FULL_43_15c</name>
    <dbReference type="NCBI Taxonomy" id="1802679"/>
    <lineage>
        <taxon>Bacteria</taxon>
        <taxon>Candidatus Yanofskyibacteriota</taxon>
    </lineage>
</organism>
<evidence type="ECO:0000256" key="1">
    <source>
        <dbReference type="ARBA" id="ARBA00012831"/>
    </source>
</evidence>
<dbReference type="EC" id="6.1.1.15" evidence="1"/>
<evidence type="ECO:0000259" key="10">
    <source>
        <dbReference type="PROSITE" id="PS50862"/>
    </source>
</evidence>
<dbReference type="PRINTS" id="PR01046">
    <property type="entry name" value="TRNASYNTHPRO"/>
</dbReference>
<proteinExistence type="predicted"/>
<dbReference type="GO" id="GO:0006433">
    <property type="term" value="P:prolyl-tRNA aminoacylation"/>
    <property type="evidence" value="ECO:0007669"/>
    <property type="project" value="InterPro"/>
</dbReference>
<dbReference type="SUPFAM" id="SSF55681">
    <property type="entry name" value="Class II aaRS and biotin synthetases"/>
    <property type="match status" value="1"/>
</dbReference>
<name>A0A1F8FFZ9_9BACT</name>
<dbReference type="GO" id="GO:0005737">
    <property type="term" value="C:cytoplasm"/>
    <property type="evidence" value="ECO:0007669"/>
    <property type="project" value="InterPro"/>
</dbReference>
<dbReference type="GO" id="GO:0005524">
    <property type="term" value="F:ATP binding"/>
    <property type="evidence" value="ECO:0007669"/>
    <property type="project" value="UniProtKB-KW"/>
</dbReference>
<dbReference type="GO" id="GO:0004827">
    <property type="term" value="F:proline-tRNA ligase activity"/>
    <property type="evidence" value="ECO:0007669"/>
    <property type="project" value="UniProtKB-EC"/>
</dbReference>
<evidence type="ECO:0000256" key="7">
    <source>
        <dbReference type="ARBA" id="ARBA00023146"/>
    </source>
</evidence>
<keyword evidence="3" id="KW-0436">Ligase</keyword>
<evidence type="ECO:0000313" key="12">
    <source>
        <dbReference type="Proteomes" id="UP000178197"/>
    </source>
</evidence>
<comment type="catalytic activity">
    <reaction evidence="9">
        <text>tRNA(Pro) + L-proline + ATP = L-prolyl-tRNA(Pro) + AMP + diphosphate</text>
        <dbReference type="Rhea" id="RHEA:14305"/>
        <dbReference type="Rhea" id="RHEA-COMP:9700"/>
        <dbReference type="Rhea" id="RHEA-COMP:9702"/>
        <dbReference type="ChEBI" id="CHEBI:30616"/>
        <dbReference type="ChEBI" id="CHEBI:33019"/>
        <dbReference type="ChEBI" id="CHEBI:60039"/>
        <dbReference type="ChEBI" id="CHEBI:78442"/>
        <dbReference type="ChEBI" id="CHEBI:78532"/>
        <dbReference type="ChEBI" id="CHEBI:456215"/>
        <dbReference type="EC" id="6.1.1.15"/>
    </reaction>
</comment>
<dbReference type="InterPro" id="IPR050062">
    <property type="entry name" value="Pro-tRNA_synthetase"/>
</dbReference>
<reference evidence="11 12" key="1">
    <citation type="journal article" date="2016" name="Nat. Commun.">
        <title>Thousands of microbial genomes shed light on interconnected biogeochemical processes in an aquifer system.</title>
        <authorList>
            <person name="Anantharaman K."/>
            <person name="Brown C.T."/>
            <person name="Hug L.A."/>
            <person name="Sharon I."/>
            <person name="Castelle C.J."/>
            <person name="Probst A.J."/>
            <person name="Thomas B.C."/>
            <person name="Singh A."/>
            <person name="Wilkins M.J."/>
            <person name="Karaoz U."/>
            <person name="Brodie E.L."/>
            <person name="Williams K.H."/>
            <person name="Hubbard S.S."/>
            <person name="Banfield J.F."/>
        </authorList>
    </citation>
    <scope>NUCLEOTIDE SEQUENCE [LARGE SCALE GENOMIC DNA]</scope>
</reference>
<keyword evidence="6" id="KW-0648">Protein biosynthesis</keyword>
<evidence type="ECO:0000313" key="11">
    <source>
        <dbReference type="EMBL" id="OGN11186.1"/>
    </source>
</evidence>
<keyword evidence="7" id="KW-0030">Aminoacyl-tRNA synthetase</keyword>
<dbReference type="InterPro" id="IPR006195">
    <property type="entry name" value="aa-tRNA-synth_II"/>
</dbReference>
<dbReference type="EMBL" id="MGJT01000034">
    <property type="protein sequence ID" value="OGN11186.1"/>
    <property type="molecule type" value="Genomic_DNA"/>
</dbReference>
<evidence type="ECO:0000256" key="5">
    <source>
        <dbReference type="ARBA" id="ARBA00022840"/>
    </source>
</evidence>
<feature type="domain" description="Aminoacyl-transfer RNA synthetases class-II family profile" evidence="10">
    <location>
        <begin position="38"/>
        <end position="320"/>
    </location>
</feature>
<dbReference type="PANTHER" id="PTHR42753">
    <property type="entry name" value="MITOCHONDRIAL RIBOSOME PROTEIN L39/PROLYL-TRNA LIGASE FAMILY MEMBER"/>
    <property type="match status" value="1"/>
</dbReference>
<accession>A0A1F8FFZ9</accession>
<dbReference type="InterPro" id="IPR002314">
    <property type="entry name" value="aa-tRNA-synt_IIb"/>
</dbReference>
<evidence type="ECO:0000256" key="6">
    <source>
        <dbReference type="ARBA" id="ARBA00022917"/>
    </source>
</evidence>
<dbReference type="Proteomes" id="UP000178197">
    <property type="component" value="Unassembled WGS sequence"/>
</dbReference>
<gene>
    <name evidence="11" type="ORF">A3C71_00315</name>
</gene>
<evidence type="ECO:0000256" key="2">
    <source>
        <dbReference type="ARBA" id="ARBA00019110"/>
    </source>
</evidence>
<dbReference type="Pfam" id="PF03129">
    <property type="entry name" value="HGTP_anticodon"/>
    <property type="match status" value="1"/>
</dbReference>
<keyword evidence="5" id="KW-0067">ATP-binding</keyword>
<comment type="caution">
    <text evidence="11">The sequence shown here is derived from an EMBL/GenBank/DDBJ whole genome shotgun (WGS) entry which is preliminary data.</text>
</comment>
<dbReference type="AlphaFoldDB" id="A0A1F8FFZ9"/>
<dbReference type="SUPFAM" id="SSF52954">
    <property type="entry name" value="Class II aaRS ABD-related"/>
    <property type="match status" value="1"/>
</dbReference>
<dbReference type="InterPro" id="IPR002316">
    <property type="entry name" value="Pro-tRNA-ligase_IIa"/>
</dbReference>